<comment type="caution">
    <text evidence="1">The sequence shown here is derived from an EMBL/GenBank/DDBJ whole genome shotgun (WGS) entry which is preliminary data.</text>
</comment>
<dbReference type="EMBL" id="RCTY01000003">
    <property type="protein sequence ID" value="ROU09137.1"/>
    <property type="molecule type" value="Genomic_DNA"/>
</dbReference>
<organism evidence="1 2">
    <name type="scientific">Lysobacter enzymogenes</name>
    <dbReference type="NCBI Taxonomy" id="69"/>
    <lineage>
        <taxon>Bacteria</taxon>
        <taxon>Pseudomonadati</taxon>
        <taxon>Pseudomonadota</taxon>
        <taxon>Gammaproteobacteria</taxon>
        <taxon>Lysobacterales</taxon>
        <taxon>Lysobacteraceae</taxon>
        <taxon>Lysobacter</taxon>
    </lineage>
</organism>
<protein>
    <submittedName>
        <fullName evidence="1">Uncharacterized protein</fullName>
    </submittedName>
</protein>
<gene>
    <name evidence="1" type="ORF">D9T17_01285</name>
</gene>
<sequence>MAYASGKDYACDLGDMGRPRVVRVTKAGKLADTYVYYLRQGDGAALPLLGGEAEDSRGSGVQIECVDGKHRALAVFGEFMSAGYPQGWVMVYDPAKRSFERFGFAERAPPGWLYLGIQERLLVFAPGGRLETERRYLVYRFVVGADQDSTEAIIDALPETEGYEVIKIDW</sequence>
<name>A0A3N2RNX0_LYSEN</name>
<accession>A0A3N2RNX0</accession>
<proteinExistence type="predicted"/>
<dbReference type="AlphaFoldDB" id="A0A3N2RNX0"/>
<dbReference type="Proteomes" id="UP000275910">
    <property type="component" value="Unassembled WGS sequence"/>
</dbReference>
<evidence type="ECO:0000313" key="1">
    <source>
        <dbReference type="EMBL" id="ROU09137.1"/>
    </source>
</evidence>
<evidence type="ECO:0000313" key="2">
    <source>
        <dbReference type="Proteomes" id="UP000275910"/>
    </source>
</evidence>
<reference evidence="1 2" key="1">
    <citation type="submission" date="2018-10" db="EMBL/GenBank/DDBJ databases">
        <title>The genome of Lysobacter enzymogenes OH11.</title>
        <authorList>
            <person name="Liu F."/>
            <person name="Zhao Y."/>
            <person name="Qian G."/>
            <person name="Chen Y."/>
            <person name="Xu H."/>
        </authorList>
    </citation>
    <scope>NUCLEOTIDE SEQUENCE [LARGE SCALE GENOMIC DNA]</scope>
    <source>
        <strain evidence="1 2">OH11</strain>
    </source>
</reference>